<dbReference type="CDD" id="cd01830">
    <property type="entry name" value="XynE_like"/>
    <property type="match status" value="1"/>
</dbReference>
<dbReference type="EMBL" id="JAAVXB010000003">
    <property type="protein sequence ID" value="NKF22050.1"/>
    <property type="molecule type" value="Genomic_DNA"/>
</dbReference>
<name>A0A969WBY9_9GAMM</name>
<dbReference type="PANTHER" id="PTHR43784:SF2">
    <property type="entry name" value="GDSL-LIKE LIPASE_ACYLHYDROLASE, PUTATIVE (AFU_ORTHOLOGUE AFUA_2G00820)-RELATED"/>
    <property type="match status" value="1"/>
</dbReference>
<evidence type="ECO:0000259" key="1">
    <source>
        <dbReference type="Pfam" id="PF13472"/>
    </source>
</evidence>
<gene>
    <name evidence="2" type="ORF">G7Y82_06945</name>
</gene>
<dbReference type="RefSeq" id="WP_168147307.1">
    <property type="nucleotide sequence ID" value="NZ_JAAVXB010000003.1"/>
</dbReference>
<dbReference type="InterPro" id="IPR036514">
    <property type="entry name" value="SGNH_hydro_sf"/>
</dbReference>
<evidence type="ECO:0000313" key="2">
    <source>
        <dbReference type="EMBL" id="NKF22050.1"/>
    </source>
</evidence>
<keyword evidence="2" id="KW-0378">Hydrolase</keyword>
<protein>
    <submittedName>
        <fullName evidence="2">SGNH/GDSL hydrolase family protein</fullName>
    </submittedName>
</protein>
<dbReference type="InterPro" id="IPR053140">
    <property type="entry name" value="GDSL_Rv0518-like"/>
</dbReference>
<organism evidence="2 3">
    <name type="scientific">Solimonas marina</name>
    <dbReference type="NCBI Taxonomy" id="2714601"/>
    <lineage>
        <taxon>Bacteria</taxon>
        <taxon>Pseudomonadati</taxon>
        <taxon>Pseudomonadota</taxon>
        <taxon>Gammaproteobacteria</taxon>
        <taxon>Nevskiales</taxon>
        <taxon>Nevskiaceae</taxon>
        <taxon>Solimonas</taxon>
    </lineage>
</organism>
<dbReference type="PANTHER" id="PTHR43784">
    <property type="entry name" value="GDSL-LIKE LIPASE/ACYLHYDROLASE, PUTATIVE (AFU_ORTHOLOGUE AFUA_2G00820)-RELATED"/>
    <property type="match status" value="1"/>
</dbReference>
<dbReference type="Pfam" id="PF13472">
    <property type="entry name" value="Lipase_GDSL_2"/>
    <property type="match status" value="1"/>
</dbReference>
<comment type="caution">
    <text evidence="2">The sequence shown here is derived from an EMBL/GenBank/DDBJ whole genome shotgun (WGS) entry which is preliminary data.</text>
</comment>
<keyword evidence="3" id="KW-1185">Reference proteome</keyword>
<sequence>MWITSWTASPQPLWQGDFPLPTGLPFNFLGQTLRQSLRLSVGGGRLRIALSNEYGRQPLHIGGASVGLTHDGHSIVPGTLRALHFGSDAQAVIPPGAPLLSDPIELEVPPLATLAVSLYLPRATAPSTFHWDARRTTHVGEGDQSVRADFDTASTLSAWLFIRDVQVETSIATRTIVAIGDSTTDGNGASIDQDRRWTDALAEQLQAPAWAVLNAGISGGRLLRDRMGVNALARYDRDVLAQPNLTAIVVLLGINDITWPGHPFAPDEATPTLAALSAGLLQLIERGRMRGAHVIGATLTPFEGALPDTPFDRYYRPQGDALRRALNDWIRTSGAFDAVVDFDAALLDPQCPTRLYPPYDSGDHLHPGDAGNRRMAELVAERLQSLEPQAPGAALSPASAA</sequence>
<dbReference type="SUPFAM" id="SSF52266">
    <property type="entry name" value="SGNH hydrolase"/>
    <property type="match status" value="1"/>
</dbReference>
<accession>A0A969WBY9</accession>
<feature type="domain" description="SGNH hydrolase-type esterase" evidence="1">
    <location>
        <begin position="178"/>
        <end position="374"/>
    </location>
</feature>
<dbReference type="AlphaFoldDB" id="A0A969WBY9"/>
<evidence type="ECO:0000313" key="3">
    <source>
        <dbReference type="Proteomes" id="UP000653472"/>
    </source>
</evidence>
<dbReference type="GO" id="GO:0016788">
    <property type="term" value="F:hydrolase activity, acting on ester bonds"/>
    <property type="evidence" value="ECO:0007669"/>
    <property type="project" value="UniProtKB-ARBA"/>
</dbReference>
<reference evidence="2" key="1">
    <citation type="submission" date="2020-03" db="EMBL/GenBank/DDBJ databases">
        <title>Solimonas marina sp. nov., isolated from deep seawater of the Pacific Ocean.</title>
        <authorList>
            <person name="Liu X."/>
            <person name="Lai Q."/>
            <person name="Sun F."/>
            <person name="Gai Y."/>
            <person name="Li G."/>
            <person name="Shao Z."/>
        </authorList>
    </citation>
    <scope>NUCLEOTIDE SEQUENCE</scope>
    <source>
        <strain evidence="2">C16B3</strain>
    </source>
</reference>
<dbReference type="Proteomes" id="UP000653472">
    <property type="component" value="Unassembled WGS sequence"/>
</dbReference>
<dbReference type="InterPro" id="IPR013830">
    <property type="entry name" value="SGNH_hydro"/>
</dbReference>
<dbReference type="Gene3D" id="3.40.50.1110">
    <property type="entry name" value="SGNH hydrolase"/>
    <property type="match status" value="1"/>
</dbReference>
<proteinExistence type="predicted"/>